<dbReference type="GO" id="GO:0007219">
    <property type="term" value="P:Notch signaling pathway"/>
    <property type="evidence" value="ECO:0007669"/>
    <property type="project" value="TreeGrafter"/>
</dbReference>
<dbReference type="PANTHER" id="PTHR24202">
    <property type="entry name" value="E3 UBIQUITIN-PROTEIN LIGASE MIB2"/>
    <property type="match status" value="1"/>
</dbReference>
<dbReference type="InterPro" id="IPR036770">
    <property type="entry name" value="Ankyrin_rpt-contain_sf"/>
</dbReference>
<protein>
    <submittedName>
        <fullName evidence="3">Uncharacterized protein</fullName>
    </submittedName>
</protein>
<keyword evidence="4" id="KW-1185">Reference proteome</keyword>
<dbReference type="EMBL" id="CAJNOH010005922">
    <property type="protein sequence ID" value="CAF1414797.1"/>
    <property type="molecule type" value="Genomic_DNA"/>
</dbReference>
<evidence type="ECO:0000313" key="3">
    <source>
        <dbReference type="EMBL" id="CAF1485212.1"/>
    </source>
</evidence>
<sequence>MIIFPATTPLWLQRMYLVIRHQQTNVQHLLVKLNNIFKKKSEIILTYLEKYSKDIKSKLSYCILSNKGVELVKVSANGDTRRIEELIKRTNVDVNGIFAGHTPLQAAAQNGHLDIIRLLIQHDVNLEIEDKDGDRAVHHAAFGDEAEVLELLAKSSVDLNARNKRRQTALHIGVCKGHFDVCKTLLSNGAHPGIQDSDGDTPLHDAISKRRDDLIIILLEYNADVATCNNNGFNSIHHAALRGNSS</sequence>
<comment type="caution">
    <text evidence="3">The sequence shown here is derived from an EMBL/GenBank/DDBJ whole genome shotgun (WGS) entry which is preliminary data.</text>
</comment>
<dbReference type="AlphaFoldDB" id="A0A815S9I7"/>
<feature type="repeat" description="ANK" evidence="1">
    <location>
        <begin position="198"/>
        <end position="230"/>
    </location>
</feature>
<dbReference type="Proteomes" id="UP000663854">
    <property type="component" value="Unassembled WGS sequence"/>
</dbReference>
<dbReference type="Gene3D" id="1.25.40.20">
    <property type="entry name" value="Ankyrin repeat-containing domain"/>
    <property type="match status" value="2"/>
</dbReference>
<feature type="repeat" description="ANK" evidence="1">
    <location>
        <begin position="165"/>
        <end position="197"/>
    </location>
</feature>
<dbReference type="Proteomes" id="UP000663870">
    <property type="component" value="Unassembled WGS sequence"/>
</dbReference>
<dbReference type="SMART" id="SM00248">
    <property type="entry name" value="ANK"/>
    <property type="match status" value="4"/>
</dbReference>
<proteinExistence type="predicted"/>
<reference evidence="3" key="1">
    <citation type="submission" date="2021-02" db="EMBL/GenBank/DDBJ databases">
        <authorList>
            <person name="Nowell W R."/>
        </authorList>
    </citation>
    <scope>NUCLEOTIDE SEQUENCE</scope>
</reference>
<organism evidence="3 4">
    <name type="scientific">Rotaria sordida</name>
    <dbReference type="NCBI Taxonomy" id="392033"/>
    <lineage>
        <taxon>Eukaryota</taxon>
        <taxon>Metazoa</taxon>
        <taxon>Spiralia</taxon>
        <taxon>Gnathifera</taxon>
        <taxon>Rotifera</taxon>
        <taxon>Eurotatoria</taxon>
        <taxon>Bdelloidea</taxon>
        <taxon>Philodinida</taxon>
        <taxon>Philodinidae</taxon>
        <taxon>Rotaria</taxon>
    </lineage>
</organism>
<gene>
    <name evidence="3" type="ORF">JXQ802_LOCUS39533</name>
    <name evidence="2" type="ORF">PYM288_LOCUS35242</name>
</gene>
<dbReference type="GO" id="GO:0006897">
    <property type="term" value="P:endocytosis"/>
    <property type="evidence" value="ECO:0007669"/>
    <property type="project" value="TreeGrafter"/>
</dbReference>
<dbReference type="PRINTS" id="PR01415">
    <property type="entry name" value="ANKYRIN"/>
</dbReference>
<dbReference type="GO" id="GO:0016567">
    <property type="term" value="P:protein ubiquitination"/>
    <property type="evidence" value="ECO:0007669"/>
    <property type="project" value="TreeGrafter"/>
</dbReference>
<dbReference type="GO" id="GO:0005737">
    <property type="term" value="C:cytoplasm"/>
    <property type="evidence" value="ECO:0007669"/>
    <property type="project" value="TreeGrafter"/>
</dbReference>
<feature type="repeat" description="ANK" evidence="1">
    <location>
        <begin position="99"/>
        <end position="131"/>
    </location>
</feature>
<dbReference type="SUPFAM" id="SSF48403">
    <property type="entry name" value="Ankyrin repeat"/>
    <property type="match status" value="1"/>
</dbReference>
<dbReference type="PANTHER" id="PTHR24202:SF53">
    <property type="entry name" value="E3 UBIQUITIN-PROTEIN LIGASE MIB1"/>
    <property type="match status" value="1"/>
</dbReference>
<accession>A0A815S9I7</accession>
<dbReference type="PROSITE" id="PS50297">
    <property type="entry name" value="ANK_REP_REGION"/>
    <property type="match status" value="4"/>
</dbReference>
<name>A0A815S9I7_9BILA</name>
<dbReference type="PROSITE" id="PS50088">
    <property type="entry name" value="ANK_REPEAT"/>
    <property type="match status" value="4"/>
</dbReference>
<evidence type="ECO:0000313" key="2">
    <source>
        <dbReference type="EMBL" id="CAF1414797.1"/>
    </source>
</evidence>
<keyword evidence="1" id="KW-0040">ANK repeat</keyword>
<evidence type="ECO:0000313" key="4">
    <source>
        <dbReference type="Proteomes" id="UP000663870"/>
    </source>
</evidence>
<dbReference type="Pfam" id="PF12796">
    <property type="entry name" value="Ank_2"/>
    <property type="match status" value="2"/>
</dbReference>
<evidence type="ECO:0000256" key="1">
    <source>
        <dbReference type="PROSITE-ProRule" id="PRU00023"/>
    </source>
</evidence>
<dbReference type="EMBL" id="CAJNOL010002294">
    <property type="protein sequence ID" value="CAF1485212.1"/>
    <property type="molecule type" value="Genomic_DNA"/>
</dbReference>
<dbReference type="InterPro" id="IPR002110">
    <property type="entry name" value="Ankyrin_rpt"/>
</dbReference>
<feature type="repeat" description="ANK" evidence="1">
    <location>
        <begin position="132"/>
        <end position="164"/>
    </location>
</feature>